<dbReference type="STRING" id="299262.BWR18_05825"/>
<name>A0A1P8MT86_9RHOB</name>
<evidence type="ECO:0000313" key="1">
    <source>
        <dbReference type="EMBL" id="APX11254.1"/>
    </source>
</evidence>
<dbReference type="AlphaFoldDB" id="A0A1P8MT86"/>
<dbReference type="OrthoDB" id="7864216at2"/>
<protein>
    <submittedName>
        <fullName evidence="1">Uncharacterized protein</fullName>
    </submittedName>
</protein>
<dbReference type="RefSeq" id="WP_076627118.1">
    <property type="nucleotide sequence ID" value="NZ_CP019312.1"/>
</dbReference>
<keyword evidence="2" id="KW-1185">Reference proteome</keyword>
<dbReference type="KEGG" id="tom:BWR18_05825"/>
<dbReference type="EMBL" id="CP019312">
    <property type="protein sequence ID" value="APX11254.1"/>
    <property type="molecule type" value="Genomic_DNA"/>
</dbReference>
<evidence type="ECO:0000313" key="2">
    <source>
        <dbReference type="Proteomes" id="UP000186336"/>
    </source>
</evidence>
<organism evidence="1 2">
    <name type="scientific">Tateyamaria omphalii</name>
    <dbReference type="NCBI Taxonomy" id="299262"/>
    <lineage>
        <taxon>Bacteria</taxon>
        <taxon>Pseudomonadati</taxon>
        <taxon>Pseudomonadota</taxon>
        <taxon>Alphaproteobacteria</taxon>
        <taxon>Rhodobacterales</taxon>
        <taxon>Roseobacteraceae</taxon>
        <taxon>Tateyamaria</taxon>
    </lineage>
</organism>
<proteinExistence type="predicted"/>
<gene>
    <name evidence="1" type="ORF">BWR18_05825</name>
</gene>
<accession>A0A1P8MT86</accession>
<dbReference type="Proteomes" id="UP000186336">
    <property type="component" value="Chromosome"/>
</dbReference>
<reference evidence="1 2" key="1">
    <citation type="submission" date="2017-01" db="EMBL/GenBank/DDBJ databases">
        <title>Complete genome of Tateyamaria omphalii DOK1-4 isolated from seawater in Dokdo.</title>
        <authorList>
            <person name="Kim J.H."/>
            <person name="Chi W.-J."/>
        </authorList>
    </citation>
    <scope>NUCLEOTIDE SEQUENCE [LARGE SCALE GENOMIC DNA]</scope>
    <source>
        <strain evidence="1 2">DOK1-4</strain>
    </source>
</reference>
<sequence length="72" mass="7901">MSTLEARLLAAHADGDGMAMVALYREAAETAPTEAERAFFLTQAHVFAMEVAHPDARTLRDTLVRMGRETPL</sequence>